<evidence type="ECO:0000259" key="1">
    <source>
        <dbReference type="Pfam" id="PF18406"/>
    </source>
</evidence>
<evidence type="ECO:0000313" key="3">
    <source>
        <dbReference type="Proteomes" id="UP000008803"/>
    </source>
</evidence>
<dbReference type="PATRIC" id="fig|657319.3.peg.1271"/>
<dbReference type="BioCyc" id="ESIR657319:G136K-825-MONOMER"/>
<feature type="domain" description="YubB ferredoxin-like" evidence="1">
    <location>
        <begin position="142"/>
        <end position="211"/>
    </location>
</feature>
<proteinExistence type="predicted"/>
<organism evidence="2 3">
    <name type="scientific">[Eubacterium] siraeum 70/3</name>
    <dbReference type="NCBI Taxonomy" id="657319"/>
    <lineage>
        <taxon>Bacteria</taxon>
        <taxon>Bacillati</taxon>
        <taxon>Bacillota</taxon>
        <taxon>Clostridia</taxon>
        <taxon>Eubacteriales</taxon>
        <taxon>Oscillospiraceae</taxon>
        <taxon>Oscillospiraceae incertae sedis</taxon>
    </lineage>
</organism>
<dbReference type="HOGENOM" id="CLU_100167_0_0_9"/>
<reference evidence="2 3" key="2">
    <citation type="submission" date="2010-03" db="EMBL/GenBank/DDBJ databases">
        <authorList>
            <person name="Pajon A."/>
        </authorList>
    </citation>
    <scope>NUCLEOTIDE SEQUENCE [LARGE SCALE GENOMIC DNA]</scope>
    <source>
        <strain evidence="2 3">70/3</strain>
    </source>
</reference>
<reference evidence="2 3" key="1">
    <citation type="submission" date="2010-03" db="EMBL/GenBank/DDBJ databases">
        <title>The genome sequence of Eubacterium siraeum 70/3.</title>
        <authorList>
            <consortium name="metaHIT consortium -- http://www.metahit.eu/"/>
            <person name="Pajon A."/>
            <person name="Turner K."/>
            <person name="Parkhill J."/>
            <person name="Duncan S."/>
            <person name="Flint H."/>
        </authorList>
    </citation>
    <scope>NUCLEOTIDE SEQUENCE [LARGE SCALE GENOMIC DNA]</scope>
    <source>
        <strain evidence="2 3">70/3</strain>
    </source>
</reference>
<dbReference type="InterPro" id="IPR041329">
    <property type="entry name" value="YubB_C"/>
</dbReference>
<protein>
    <recommendedName>
        <fullName evidence="1">YubB ferredoxin-like domain-containing protein</fullName>
    </recommendedName>
</protein>
<dbReference type="Gene3D" id="3.30.70.1270">
    <property type="entry name" value="Api92-like domains"/>
    <property type="match status" value="1"/>
</dbReference>
<dbReference type="EMBL" id="FP929044">
    <property type="protein sequence ID" value="CBK96188.1"/>
    <property type="molecule type" value="Genomic_DNA"/>
</dbReference>
<name>D4JSW9_9FIRM</name>
<dbReference type="KEGG" id="esu:EUS_09770"/>
<dbReference type="AlphaFoldDB" id="D4JSW9"/>
<dbReference type="SUPFAM" id="SSF160940">
    <property type="entry name" value="Api92-like"/>
    <property type="match status" value="1"/>
</dbReference>
<dbReference type="Proteomes" id="UP000008803">
    <property type="component" value="Chromosome"/>
</dbReference>
<accession>D4JSW9</accession>
<sequence>MPNHIINIIRLTGDREKINELLESVKDNRFGIGSLDFNKVIPMPESLQIETSSSMERGLKAYKEFVDICTFDGANKDMDLLNIPEDKEKIFLRMRKDVKREEWELGRQAFRNEVMYGAPSWYDWSIKNWGTKWNSYGYDNLDRSATLENPAFSFYTAWSAPHPIIEKLAESYPEVSFEHEWADEDIGMNCGRKTYEHGECTDTYYPEAKEAEIFANNLWGYETDTEMTEEQTL</sequence>
<gene>
    <name evidence="2" type="ORF">EUS_09770</name>
</gene>
<dbReference type="Pfam" id="PF18406">
    <property type="entry name" value="DUF1281_C"/>
    <property type="match status" value="1"/>
</dbReference>
<evidence type="ECO:0000313" key="2">
    <source>
        <dbReference type="EMBL" id="CBK96188.1"/>
    </source>
</evidence>